<reference evidence="3 4" key="1">
    <citation type="submission" date="2020-03" db="EMBL/GenBank/DDBJ databases">
        <title>Dissostichus mawsoni Genome sequencing and assembly.</title>
        <authorList>
            <person name="Park H."/>
        </authorList>
    </citation>
    <scope>NUCLEOTIDE SEQUENCE [LARGE SCALE GENOMIC DNA]</scope>
    <source>
        <strain evidence="3">DM0001</strain>
        <tissue evidence="3">Muscle</tissue>
    </source>
</reference>
<evidence type="ECO:0000259" key="2">
    <source>
        <dbReference type="Pfam" id="PF13843"/>
    </source>
</evidence>
<feature type="compositionally biased region" description="Basic residues" evidence="1">
    <location>
        <begin position="104"/>
        <end position="122"/>
    </location>
</feature>
<gene>
    <name evidence="3" type="ORF">F7725_027317</name>
</gene>
<feature type="region of interest" description="Disordered" evidence="1">
    <location>
        <begin position="104"/>
        <end position="137"/>
    </location>
</feature>
<dbReference type="AlphaFoldDB" id="A0A7J5XDH5"/>
<accession>A0A7J5XDH5</accession>
<dbReference type="EMBL" id="JAAKFY010000025">
    <property type="protein sequence ID" value="KAF3834759.1"/>
    <property type="molecule type" value="Genomic_DNA"/>
</dbReference>
<organism evidence="3 4">
    <name type="scientific">Dissostichus mawsoni</name>
    <name type="common">Antarctic cod</name>
    <dbReference type="NCBI Taxonomy" id="36200"/>
    <lineage>
        <taxon>Eukaryota</taxon>
        <taxon>Metazoa</taxon>
        <taxon>Chordata</taxon>
        <taxon>Craniata</taxon>
        <taxon>Vertebrata</taxon>
        <taxon>Euteleostomi</taxon>
        <taxon>Actinopterygii</taxon>
        <taxon>Neopterygii</taxon>
        <taxon>Teleostei</taxon>
        <taxon>Neoteleostei</taxon>
        <taxon>Acanthomorphata</taxon>
        <taxon>Eupercaria</taxon>
        <taxon>Perciformes</taxon>
        <taxon>Notothenioidei</taxon>
        <taxon>Nototheniidae</taxon>
        <taxon>Dissostichus</taxon>
    </lineage>
</organism>
<proteinExistence type="predicted"/>
<dbReference type="InterPro" id="IPR029526">
    <property type="entry name" value="PGBD"/>
</dbReference>
<dbReference type="Proteomes" id="UP000518266">
    <property type="component" value="Unassembled WGS sequence"/>
</dbReference>
<keyword evidence="4" id="KW-1185">Reference proteome</keyword>
<comment type="caution">
    <text evidence="3">The sequence shown here is derived from an EMBL/GenBank/DDBJ whole genome shotgun (WGS) entry which is preliminary data.</text>
</comment>
<protein>
    <recommendedName>
        <fullName evidence="2">PiggyBac transposable element-derived protein domain-containing protein</fullName>
    </recommendedName>
</protein>
<evidence type="ECO:0000313" key="4">
    <source>
        <dbReference type="Proteomes" id="UP000518266"/>
    </source>
</evidence>
<dbReference type="PANTHER" id="PTHR47272">
    <property type="entry name" value="DDE_TNP_1_7 DOMAIN-CONTAINING PROTEIN"/>
    <property type="match status" value="1"/>
</dbReference>
<name>A0A7J5XDH5_DISMA</name>
<dbReference type="Pfam" id="PF13843">
    <property type="entry name" value="DDE_Tnp_1_7"/>
    <property type="match status" value="1"/>
</dbReference>
<dbReference type="OrthoDB" id="123207at2759"/>
<evidence type="ECO:0000313" key="3">
    <source>
        <dbReference type="EMBL" id="KAF3834759.1"/>
    </source>
</evidence>
<feature type="domain" description="PiggyBac transposable element-derived protein" evidence="2">
    <location>
        <begin position="17"/>
        <end position="79"/>
    </location>
</feature>
<feature type="region of interest" description="Disordered" evidence="1">
    <location>
        <begin position="302"/>
        <end position="365"/>
    </location>
</feature>
<feature type="compositionally biased region" description="Basic residues" evidence="1">
    <location>
        <begin position="349"/>
        <end position="365"/>
    </location>
</feature>
<evidence type="ECO:0000256" key="1">
    <source>
        <dbReference type="SAM" id="MobiDB-lite"/>
    </source>
</evidence>
<sequence>MASTCTGQSPSDVAQRWSKKEKKMLNIQRPFSVKLYNQHMGGVDLMDQCVAMYPHRRKNKRWYIKVFFHFLDVTTVNAWHLTKYGSSALQGICSSCAHKCRIHQDTRKRKPSATPPRKRRAVSKAPPEIRVKAGGKPWAPPPYGPAEMIPGAAENKAAVMPGCSMVGWLSPLGRSGLVKSRLFSLLYLTLRLSFPVSVRHLVFGFEHQQVGDVSEGQTEADDLGLTDVSRELSDVDDPGRHAGASYVTFELLTVVAIGYRGQETHNSRSRQVHNRNTDDTPAVMINETQRSVFRMVSDDSLEARGGNRRAVRPPPPPPPLHSFSQPSCGLGPDFKYKTSGGHHDEAGRRPNKVHQGHAHHIRVIS</sequence>